<evidence type="ECO:0000313" key="1">
    <source>
        <dbReference type="EMBL" id="SDZ73706.1"/>
    </source>
</evidence>
<sequence>MRKISGKIAKTLLLIIKTTQKAAVAKRCSWSAARLPAFHPLKSKKAKRQIGPKDNRLIVSRLSLRLLAQRTFPRKQHTWDSSLIKSLMLKAPYG</sequence>
<evidence type="ECO:0000313" key="2">
    <source>
        <dbReference type="Proteomes" id="UP000199041"/>
    </source>
</evidence>
<dbReference type="RefSeq" id="WP_091392019.1">
    <property type="nucleotide sequence ID" value="NZ_FNQY01000001.1"/>
</dbReference>
<organism evidence="1 2">
    <name type="scientific">Arachidicoccus rhizosphaerae</name>
    <dbReference type="NCBI Taxonomy" id="551991"/>
    <lineage>
        <taxon>Bacteria</taxon>
        <taxon>Pseudomonadati</taxon>
        <taxon>Bacteroidota</taxon>
        <taxon>Chitinophagia</taxon>
        <taxon>Chitinophagales</taxon>
        <taxon>Chitinophagaceae</taxon>
        <taxon>Arachidicoccus</taxon>
    </lineage>
</organism>
<dbReference type="EMBL" id="FNQY01000001">
    <property type="protein sequence ID" value="SDZ73706.1"/>
    <property type="molecule type" value="Genomic_DNA"/>
</dbReference>
<dbReference type="AlphaFoldDB" id="A0A1H3VG21"/>
<gene>
    <name evidence="1" type="ORF">SAMN05192529_10175</name>
</gene>
<proteinExistence type="predicted"/>
<dbReference type="Proteomes" id="UP000199041">
    <property type="component" value="Unassembled WGS sequence"/>
</dbReference>
<name>A0A1H3VG21_9BACT</name>
<protein>
    <submittedName>
        <fullName evidence="1">Uncharacterized protein</fullName>
    </submittedName>
</protein>
<keyword evidence="2" id="KW-1185">Reference proteome</keyword>
<accession>A0A1H3VG21</accession>
<reference evidence="1 2" key="1">
    <citation type="submission" date="2016-10" db="EMBL/GenBank/DDBJ databases">
        <authorList>
            <person name="de Groot N.N."/>
        </authorList>
    </citation>
    <scope>NUCLEOTIDE SEQUENCE [LARGE SCALE GENOMIC DNA]</scope>
    <source>
        <strain evidence="1 2">Vu-144</strain>
    </source>
</reference>